<evidence type="ECO:0008006" key="4">
    <source>
        <dbReference type="Google" id="ProtNLM"/>
    </source>
</evidence>
<evidence type="ECO:0000313" key="2">
    <source>
        <dbReference type="EMBL" id="MFL9845386.1"/>
    </source>
</evidence>
<proteinExistence type="predicted"/>
<feature type="chain" id="PRO_5047424911" description="Outer membrane protein beta-barrel domain-containing protein" evidence="1">
    <location>
        <begin position="21"/>
        <end position="269"/>
    </location>
</feature>
<name>A0ABW8Z1P7_9FLAO</name>
<comment type="caution">
    <text evidence="2">The sequence shown here is derived from an EMBL/GenBank/DDBJ whole genome shotgun (WGS) entry which is preliminary data.</text>
</comment>
<keyword evidence="1" id="KW-0732">Signal</keyword>
<dbReference type="Proteomes" id="UP001629156">
    <property type="component" value="Unassembled WGS sequence"/>
</dbReference>
<dbReference type="RefSeq" id="WP_408085666.1">
    <property type="nucleotide sequence ID" value="NZ_JBELPZ010000015.1"/>
</dbReference>
<gene>
    <name evidence="2" type="ORF">ABS766_13240</name>
</gene>
<evidence type="ECO:0000313" key="3">
    <source>
        <dbReference type="Proteomes" id="UP001629156"/>
    </source>
</evidence>
<accession>A0ABW8Z1P7</accession>
<sequence>MRTLSTSLLLSMLCLNFAVAQHTEIYPDFKDYSKVGLCISPVLYTAAKTTRDHGDYSLDNHATFNFNFGFDYLIHPERKLAFKTGLHLDMVPMYNINMTIKDGDLWTEGPYTDNITSKYKLNFTIPALIQIKKQMAYNVYFSLDTGFHIMIMQEGGYDVNYIFTSPDGNESREVFALYANTNNPACVYPNAIISPGFYVACYGMLIQGSIIYQKPLVPFFKGEYQFGNLLQSAPTRGDYSLSGQYLGLSFNIHLKKEKEYRNKIEQQYL</sequence>
<organism evidence="2 3">
    <name type="scientific">Flavobacterium rhizosphaerae</name>
    <dbReference type="NCBI Taxonomy" id="3163298"/>
    <lineage>
        <taxon>Bacteria</taxon>
        <taxon>Pseudomonadati</taxon>
        <taxon>Bacteroidota</taxon>
        <taxon>Flavobacteriia</taxon>
        <taxon>Flavobacteriales</taxon>
        <taxon>Flavobacteriaceae</taxon>
        <taxon>Flavobacterium</taxon>
    </lineage>
</organism>
<protein>
    <recommendedName>
        <fullName evidence="4">Outer membrane protein beta-barrel domain-containing protein</fullName>
    </recommendedName>
</protein>
<evidence type="ECO:0000256" key="1">
    <source>
        <dbReference type="SAM" id="SignalP"/>
    </source>
</evidence>
<keyword evidence="3" id="KW-1185">Reference proteome</keyword>
<dbReference type="EMBL" id="JBELPZ010000015">
    <property type="protein sequence ID" value="MFL9845386.1"/>
    <property type="molecule type" value="Genomic_DNA"/>
</dbReference>
<reference evidence="2 3" key="1">
    <citation type="submission" date="2024-06" db="EMBL/GenBank/DDBJ databases">
        <authorList>
            <person name="Kaempfer P."/>
            <person name="Viver T."/>
        </authorList>
    </citation>
    <scope>NUCLEOTIDE SEQUENCE [LARGE SCALE GENOMIC DNA]</scope>
    <source>
        <strain evidence="2 3">ST-119</strain>
    </source>
</reference>
<feature type="signal peptide" evidence="1">
    <location>
        <begin position="1"/>
        <end position="20"/>
    </location>
</feature>